<evidence type="ECO:0000259" key="4">
    <source>
        <dbReference type="PROSITE" id="PS50943"/>
    </source>
</evidence>
<dbReference type="CDD" id="cd00093">
    <property type="entry name" value="HTH_XRE"/>
    <property type="match status" value="1"/>
</dbReference>
<dbReference type="InterPro" id="IPR001387">
    <property type="entry name" value="Cro/C1-type_HTH"/>
</dbReference>
<dbReference type="GO" id="GO:0003677">
    <property type="term" value="F:DNA binding"/>
    <property type="evidence" value="ECO:0007669"/>
    <property type="project" value="UniProtKB-KW"/>
</dbReference>
<dbReference type="PROSITE" id="PS00552">
    <property type="entry name" value="HTH_MERR_1"/>
    <property type="match status" value="1"/>
</dbReference>
<dbReference type="Gene3D" id="2.60.120.10">
    <property type="entry name" value="Jelly Rolls"/>
    <property type="match status" value="1"/>
</dbReference>
<evidence type="ECO:0000313" key="5">
    <source>
        <dbReference type="EMBL" id="GAA13022.1"/>
    </source>
</evidence>
<dbReference type="SMART" id="SM00422">
    <property type="entry name" value="HTH_MERR"/>
    <property type="match status" value="1"/>
</dbReference>
<dbReference type="SUPFAM" id="SSF47413">
    <property type="entry name" value="lambda repressor-like DNA-binding domains"/>
    <property type="match status" value="1"/>
</dbReference>
<evidence type="ECO:0000256" key="1">
    <source>
        <dbReference type="ARBA" id="ARBA00023125"/>
    </source>
</evidence>
<dbReference type="Pfam" id="PF07883">
    <property type="entry name" value="Cupin_2"/>
    <property type="match status" value="1"/>
</dbReference>
<dbReference type="PROSITE" id="PS50937">
    <property type="entry name" value="HTH_MERR_2"/>
    <property type="match status" value="1"/>
</dbReference>
<gene>
    <name evidence="5" type="ORF">GOALK_065_00070</name>
</gene>
<dbReference type="GO" id="GO:0005829">
    <property type="term" value="C:cytosol"/>
    <property type="evidence" value="ECO:0007669"/>
    <property type="project" value="TreeGrafter"/>
</dbReference>
<dbReference type="InterPro" id="IPR011051">
    <property type="entry name" value="RmlC_Cupin_sf"/>
</dbReference>
<dbReference type="RefSeq" id="WP_006359145.1">
    <property type="nucleotide sequence ID" value="NZ_BACI01000065.1"/>
</dbReference>
<evidence type="ECO:0000313" key="6">
    <source>
        <dbReference type="Proteomes" id="UP000003558"/>
    </source>
</evidence>
<dbReference type="InterPro" id="IPR014710">
    <property type="entry name" value="RmlC-like_jellyroll"/>
</dbReference>
<feature type="region of interest" description="Disordered" evidence="2">
    <location>
        <begin position="82"/>
        <end position="109"/>
    </location>
</feature>
<dbReference type="InterPro" id="IPR013096">
    <property type="entry name" value="Cupin_2"/>
</dbReference>
<dbReference type="eggNOG" id="COG0789">
    <property type="taxonomic scope" value="Bacteria"/>
</dbReference>
<dbReference type="PANTHER" id="PTHR46797">
    <property type="entry name" value="HTH-TYPE TRANSCRIPTIONAL REGULATOR"/>
    <property type="match status" value="1"/>
</dbReference>
<dbReference type="PANTHER" id="PTHR46797:SF1">
    <property type="entry name" value="METHYLPHOSPHONATE SYNTHASE"/>
    <property type="match status" value="1"/>
</dbReference>
<dbReference type="eggNOG" id="COG1917">
    <property type="taxonomic scope" value="Bacteria"/>
</dbReference>
<dbReference type="InterPro" id="IPR009061">
    <property type="entry name" value="DNA-bd_dom_put_sf"/>
</dbReference>
<dbReference type="Proteomes" id="UP000003558">
    <property type="component" value="Unassembled WGS sequence"/>
</dbReference>
<dbReference type="InterPro" id="IPR050807">
    <property type="entry name" value="TransReg_Diox_bact_type"/>
</dbReference>
<dbReference type="Pfam" id="PF13560">
    <property type="entry name" value="HTH_31"/>
    <property type="match status" value="1"/>
</dbReference>
<feature type="domain" description="HTH cro/C1-type" evidence="4">
    <location>
        <begin position="113"/>
        <end position="166"/>
    </location>
</feature>
<protein>
    <submittedName>
        <fullName evidence="5">Putative Xre family DNA-binding protein</fullName>
    </submittedName>
</protein>
<dbReference type="CDD" id="cd02209">
    <property type="entry name" value="cupin_XRE_C"/>
    <property type="match status" value="1"/>
</dbReference>
<keyword evidence="1 5" id="KW-0238">DNA-binding</keyword>
<accession>F9VWN3</accession>
<dbReference type="Gene3D" id="1.10.260.40">
    <property type="entry name" value="lambda repressor-like DNA-binding domains"/>
    <property type="match status" value="1"/>
</dbReference>
<evidence type="ECO:0000259" key="3">
    <source>
        <dbReference type="PROSITE" id="PS50937"/>
    </source>
</evidence>
<dbReference type="STRING" id="1027371.GOALK_065_00070"/>
<dbReference type="EMBL" id="BACI01000065">
    <property type="protein sequence ID" value="GAA13022.1"/>
    <property type="molecule type" value="Genomic_DNA"/>
</dbReference>
<organism evidence="5 6">
    <name type="scientific">Gordonia alkanivorans NBRC 16433</name>
    <dbReference type="NCBI Taxonomy" id="1027371"/>
    <lineage>
        <taxon>Bacteria</taxon>
        <taxon>Bacillati</taxon>
        <taxon>Actinomycetota</taxon>
        <taxon>Actinomycetes</taxon>
        <taxon>Mycobacteriales</taxon>
        <taxon>Gordoniaceae</taxon>
        <taxon>Gordonia</taxon>
    </lineage>
</organism>
<dbReference type="CDD" id="cd00592">
    <property type="entry name" value="HTH_MerR-like"/>
    <property type="match status" value="1"/>
</dbReference>
<evidence type="ECO:0000256" key="2">
    <source>
        <dbReference type="SAM" id="MobiDB-lite"/>
    </source>
</evidence>
<dbReference type="Gene3D" id="1.10.1660.10">
    <property type="match status" value="1"/>
</dbReference>
<dbReference type="SUPFAM" id="SSF51182">
    <property type="entry name" value="RmlC-like cupins"/>
    <property type="match status" value="1"/>
</dbReference>
<proteinExistence type="predicted"/>
<dbReference type="PROSITE" id="PS50943">
    <property type="entry name" value="HTH_CROC1"/>
    <property type="match status" value="1"/>
</dbReference>
<dbReference type="SUPFAM" id="SSF46955">
    <property type="entry name" value="Putative DNA-binding domain"/>
    <property type="match status" value="1"/>
</dbReference>
<dbReference type="InterPro" id="IPR000551">
    <property type="entry name" value="MerR-type_HTH_dom"/>
</dbReference>
<dbReference type="Pfam" id="PF13411">
    <property type="entry name" value="MerR_1"/>
    <property type="match status" value="1"/>
</dbReference>
<reference evidence="5 6" key="1">
    <citation type="submission" date="2011-05" db="EMBL/GenBank/DDBJ databases">
        <title>Whole genome shotgun sequence of Gordonia alkanivorans NBRC 16433.</title>
        <authorList>
            <person name="Hosoyama A."/>
            <person name="Nakamura S."/>
            <person name="Takarada H."/>
            <person name="Tsuchikane K."/>
            <person name="Yamazaki S."/>
            <person name="Fujita N."/>
        </authorList>
    </citation>
    <scope>NUCLEOTIDE SEQUENCE [LARGE SCALE GENOMIC DNA]</scope>
    <source>
        <strain evidence="5 6">NBRC 16433</strain>
    </source>
</reference>
<feature type="domain" description="HTH merR-type" evidence="3">
    <location>
        <begin position="18"/>
        <end position="87"/>
    </location>
</feature>
<dbReference type="AlphaFoldDB" id="F9VWN3"/>
<dbReference type="GO" id="GO:0003700">
    <property type="term" value="F:DNA-binding transcription factor activity"/>
    <property type="evidence" value="ECO:0007669"/>
    <property type="project" value="TreeGrafter"/>
</dbReference>
<comment type="caution">
    <text evidence="5">The sequence shown here is derived from an EMBL/GenBank/DDBJ whole genome shotgun (WGS) entry which is preliminary data.</text>
</comment>
<sequence>MANGKTDADLDSASSAPILKIGHIAQMLGVSAARLRLWEDEGLITPTRTESGQRRYSMRDLRHLERVRRLLDSGEVTFAGVRASLGSTGTEDSEDEPVEKDGTSQPDVGARAKLLRQRSGLSLRDVAGRIDMSPSALSAFERGNTSPNIGRLTQIAHAIGVTTNELLGVAPENEQIVVRRNRRKKIVDSSGVVIENLYLSTTALQSQMVTVKPDCGSGHPMTHDGEEFLTVVEGSLEVVLDATEIYVLNAGDSMNFESTRPHSYRNPGTTDARVVWVNTPPTF</sequence>
<dbReference type="InterPro" id="IPR010982">
    <property type="entry name" value="Lambda_DNA-bd_dom_sf"/>
</dbReference>
<dbReference type="SMART" id="SM00530">
    <property type="entry name" value="HTH_XRE"/>
    <property type="match status" value="1"/>
</dbReference>
<name>F9VWN3_9ACTN</name>